<protein>
    <submittedName>
        <fullName evidence="2">Uncharacterized protein</fullName>
    </submittedName>
</protein>
<feature type="transmembrane region" description="Helical" evidence="1">
    <location>
        <begin position="68"/>
        <end position="86"/>
    </location>
</feature>
<proteinExistence type="predicted"/>
<evidence type="ECO:0000256" key="1">
    <source>
        <dbReference type="SAM" id="Phobius"/>
    </source>
</evidence>
<accession>A0A7D7LCR4</accession>
<gene>
    <name evidence="2" type="ORF">HUN01_13795</name>
</gene>
<feature type="transmembrane region" description="Helical" evidence="1">
    <location>
        <begin position="14"/>
        <end position="33"/>
    </location>
</feature>
<evidence type="ECO:0000313" key="3">
    <source>
        <dbReference type="Proteomes" id="UP000514713"/>
    </source>
</evidence>
<reference evidence="3" key="1">
    <citation type="submission" date="2020-06" db="EMBL/GenBank/DDBJ databases">
        <title>Nostoc edaphicum CCNP1411 genome.</title>
        <authorList>
            <person name="Fidor A."/>
            <person name="Grabski M."/>
            <person name="Gawor J."/>
            <person name="Gromadka R."/>
            <person name="Wegrzyn G."/>
            <person name="Mazur-Marzec H."/>
        </authorList>
    </citation>
    <scope>NUCLEOTIDE SEQUENCE [LARGE SCALE GENOMIC DNA]</scope>
    <source>
        <strain evidence="3">CCNP1411</strain>
    </source>
</reference>
<keyword evidence="1" id="KW-0812">Transmembrane</keyword>
<name>A0A7D7LCR4_9NOSO</name>
<dbReference type="Proteomes" id="UP000514713">
    <property type="component" value="Chromosome"/>
</dbReference>
<dbReference type="KEGG" id="ned:HUN01_13795"/>
<dbReference type="AlphaFoldDB" id="A0A7D7LCR4"/>
<dbReference type="EMBL" id="CP054698">
    <property type="protein sequence ID" value="QMS88614.1"/>
    <property type="molecule type" value="Genomic_DNA"/>
</dbReference>
<sequence length="87" mass="9753">MCILLQDSAHLRQAAAHSIIFASSLIISHAIAVRSHISAHSIQVRSMNSEPLIIIFMHIMHISEQSRIMLIMLIMLLSICLPPLLMQ</sequence>
<keyword evidence="1" id="KW-0472">Membrane</keyword>
<keyword evidence="1" id="KW-1133">Transmembrane helix</keyword>
<evidence type="ECO:0000313" key="2">
    <source>
        <dbReference type="EMBL" id="QMS88614.1"/>
    </source>
</evidence>
<organism evidence="2 3">
    <name type="scientific">Nostoc edaphicum CCNP1411</name>
    <dbReference type="NCBI Taxonomy" id="1472755"/>
    <lineage>
        <taxon>Bacteria</taxon>
        <taxon>Bacillati</taxon>
        <taxon>Cyanobacteriota</taxon>
        <taxon>Cyanophyceae</taxon>
        <taxon>Nostocales</taxon>
        <taxon>Nostocaceae</taxon>
        <taxon>Nostoc</taxon>
    </lineage>
</organism>
<keyword evidence="3" id="KW-1185">Reference proteome</keyword>